<dbReference type="AlphaFoldDB" id="F7NDG7"/>
<reference evidence="2 3" key="1">
    <citation type="journal article" date="2011" name="EMBO J.">
        <title>Structural diversity of bacterial flagellar motors.</title>
        <authorList>
            <person name="Chen S."/>
            <person name="Beeby M."/>
            <person name="Murphy G.E."/>
            <person name="Leadbetter J.R."/>
            <person name="Hendrixson D.R."/>
            <person name="Briegel A."/>
            <person name="Li Z."/>
            <person name="Shi J."/>
            <person name="Tocheva E.I."/>
            <person name="Muller A."/>
            <person name="Dobro M.J."/>
            <person name="Jensen G.J."/>
        </authorList>
    </citation>
    <scope>NUCLEOTIDE SEQUENCE [LARGE SCALE GENOMIC DNA]</scope>
    <source>
        <strain evidence="2 3">DSM 6540</strain>
    </source>
</reference>
<dbReference type="STRING" id="1009370.ALO_00370"/>
<protein>
    <recommendedName>
        <fullName evidence="4">Porin domain-containing protein</fullName>
    </recommendedName>
</protein>
<organism evidence="2 3">
    <name type="scientific">Acetonema longum DSM 6540</name>
    <dbReference type="NCBI Taxonomy" id="1009370"/>
    <lineage>
        <taxon>Bacteria</taxon>
        <taxon>Bacillati</taxon>
        <taxon>Bacillota</taxon>
        <taxon>Negativicutes</taxon>
        <taxon>Acetonemataceae</taxon>
        <taxon>Acetonema</taxon>
    </lineage>
</organism>
<keyword evidence="3" id="KW-1185">Reference proteome</keyword>
<accession>F7NDG7</accession>
<evidence type="ECO:0000313" key="3">
    <source>
        <dbReference type="Proteomes" id="UP000003240"/>
    </source>
</evidence>
<feature type="signal peptide" evidence="1">
    <location>
        <begin position="1"/>
        <end position="23"/>
    </location>
</feature>
<proteinExistence type="predicted"/>
<name>F7NDG7_9FIRM</name>
<gene>
    <name evidence="2" type="ORF">ALO_00370</name>
</gene>
<dbReference type="RefSeq" id="WP_004091682.1">
    <property type="nucleotide sequence ID" value="NZ_AFGF01000006.1"/>
</dbReference>
<dbReference type="GO" id="GO:0016020">
    <property type="term" value="C:membrane"/>
    <property type="evidence" value="ECO:0007669"/>
    <property type="project" value="InterPro"/>
</dbReference>
<evidence type="ECO:0008006" key="4">
    <source>
        <dbReference type="Google" id="ProtNLM"/>
    </source>
</evidence>
<dbReference type="EMBL" id="AFGF01000006">
    <property type="protein sequence ID" value="EGO65920.1"/>
    <property type="molecule type" value="Genomic_DNA"/>
</dbReference>
<dbReference type="OrthoDB" id="1674256at2"/>
<dbReference type="SUPFAM" id="SSF56935">
    <property type="entry name" value="Porins"/>
    <property type="match status" value="1"/>
</dbReference>
<comment type="caution">
    <text evidence="2">The sequence shown here is derived from an EMBL/GenBank/DDBJ whole genome shotgun (WGS) entry which is preliminary data.</text>
</comment>
<evidence type="ECO:0000256" key="1">
    <source>
        <dbReference type="SAM" id="SignalP"/>
    </source>
</evidence>
<dbReference type="Gene3D" id="2.40.160.100">
    <property type="match status" value="1"/>
</dbReference>
<keyword evidence="1" id="KW-0732">Signal</keyword>
<sequence>MQKKLLTAAILASLTLSATAAFAAAPTLSGDARIEYRNEDASDNHLTNRIRLNVDAQIDDTFYVHGRARYDNDMRENNGGVMTFDQAYIGAAMENADLRVGRQSLSIGQGLLMDDDNFSGAQLNTAINNLNVKGFYGKDPSDTKTSFIDLGTSFRGLNIGGSYLKEDDKYYGFNLGANVAPNVALNVEVAKNDTQDANGFLAEVAIGQAVKKGDFLTAISYRDVDEYALTPFSTDGAYDNSKGFRIKGAYKVSDTATLTAYQDIAEDQDGADKDRTNVEFSVNF</sequence>
<evidence type="ECO:0000313" key="2">
    <source>
        <dbReference type="EMBL" id="EGO65920.1"/>
    </source>
</evidence>
<dbReference type="GO" id="GO:0015288">
    <property type="term" value="F:porin activity"/>
    <property type="evidence" value="ECO:0007669"/>
    <property type="project" value="InterPro"/>
</dbReference>
<dbReference type="InterPro" id="IPR053728">
    <property type="entry name" value="Alginate_Permeability_Chnl"/>
</dbReference>
<feature type="chain" id="PRO_5003366130" description="Porin domain-containing protein" evidence="1">
    <location>
        <begin position="24"/>
        <end position="284"/>
    </location>
</feature>
<dbReference type="Proteomes" id="UP000003240">
    <property type="component" value="Unassembled WGS sequence"/>
</dbReference>